<dbReference type="SUPFAM" id="SSF52096">
    <property type="entry name" value="ClpP/crotonase"/>
    <property type="match status" value="1"/>
</dbReference>
<evidence type="ECO:0000313" key="14">
    <source>
        <dbReference type="Proteomes" id="UP000188219"/>
    </source>
</evidence>
<dbReference type="GO" id="GO:0006635">
    <property type="term" value="P:fatty acid beta-oxidation"/>
    <property type="evidence" value="ECO:0007669"/>
    <property type="project" value="UniProtKB-UniPathway"/>
</dbReference>
<keyword evidence="3" id="KW-0276">Fatty acid metabolism</keyword>
<dbReference type="InterPro" id="IPR008927">
    <property type="entry name" value="6-PGluconate_DH-like_C_sf"/>
</dbReference>
<evidence type="ECO:0000256" key="2">
    <source>
        <dbReference type="ARBA" id="ARBA00007005"/>
    </source>
</evidence>
<keyword evidence="5" id="KW-0560">Oxidoreductase</keyword>
<dbReference type="InterPro" id="IPR001753">
    <property type="entry name" value="Enoyl-CoA_hydra/iso"/>
</dbReference>
<evidence type="ECO:0000259" key="11">
    <source>
        <dbReference type="Pfam" id="PF00725"/>
    </source>
</evidence>
<name>A0A1Q2M616_9GAMM</name>
<keyword evidence="8" id="KW-0456">Lyase</keyword>
<evidence type="ECO:0000259" key="12">
    <source>
        <dbReference type="Pfam" id="PF02737"/>
    </source>
</evidence>
<dbReference type="InterPro" id="IPR050136">
    <property type="entry name" value="FA_oxidation_alpha_subunit"/>
</dbReference>
<evidence type="ECO:0000256" key="8">
    <source>
        <dbReference type="ARBA" id="ARBA00023239"/>
    </source>
</evidence>
<dbReference type="RefSeq" id="WP_077404895.1">
    <property type="nucleotide sequence ID" value="NZ_CP019650.1"/>
</dbReference>
<protein>
    <submittedName>
        <fullName evidence="13">3-hydroxyacyl-CoA dehydrogenase</fullName>
    </submittedName>
</protein>
<evidence type="ECO:0000256" key="5">
    <source>
        <dbReference type="ARBA" id="ARBA00023002"/>
    </source>
</evidence>
<evidence type="ECO:0000256" key="6">
    <source>
        <dbReference type="ARBA" id="ARBA00023027"/>
    </source>
</evidence>
<feature type="domain" description="3-hydroxyacyl-CoA dehydrogenase NAD binding" evidence="12">
    <location>
        <begin position="321"/>
        <end position="499"/>
    </location>
</feature>
<dbReference type="Gene3D" id="1.10.1040.50">
    <property type="match status" value="1"/>
</dbReference>
<evidence type="ECO:0000256" key="9">
    <source>
        <dbReference type="ARBA" id="ARBA00023268"/>
    </source>
</evidence>
<dbReference type="KEGG" id="maga:Mag101_11345"/>
<dbReference type="SUPFAM" id="SSF51735">
    <property type="entry name" value="NAD(P)-binding Rossmann-fold domains"/>
    <property type="match status" value="1"/>
</dbReference>
<dbReference type="AlphaFoldDB" id="A0A1Q2M616"/>
<keyword evidence="9" id="KW-0511">Multifunctional enzyme</keyword>
<keyword evidence="6" id="KW-0520">NAD</keyword>
<dbReference type="Gene3D" id="3.90.226.10">
    <property type="entry name" value="2-enoyl-CoA Hydratase, Chain A, domain 1"/>
    <property type="match status" value="1"/>
</dbReference>
<dbReference type="Pfam" id="PF00378">
    <property type="entry name" value="ECH_1"/>
    <property type="match status" value="1"/>
</dbReference>
<reference evidence="13" key="1">
    <citation type="submission" date="2017-02" db="EMBL/GenBank/DDBJ databases">
        <title>Genome of Microbulbifer agarilyticus GP101.</title>
        <authorList>
            <person name="Jung J."/>
            <person name="Bae S.S."/>
            <person name="Baek K."/>
        </authorList>
    </citation>
    <scope>NUCLEOTIDE SEQUENCE [LARGE SCALE GENOMIC DNA]</scope>
    <source>
        <strain evidence="13">GP101</strain>
    </source>
</reference>
<dbReference type="EMBL" id="CP019650">
    <property type="protein sequence ID" value="AQQ68164.1"/>
    <property type="molecule type" value="Genomic_DNA"/>
</dbReference>
<dbReference type="OrthoDB" id="5389341at2"/>
<dbReference type="Proteomes" id="UP000188219">
    <property type="component" value="Chromosome"/>
</dbReference>
<dbReference type="Pfam" id="PF02737">
    <property type="entry name" value="3HCDH_N"/>
    <property type="match status" value="1"/>
</dbReference>
<dbReference type="SUPFAM" id="SSF48179">
    <property type="entry name" value="6-phosphogluconate dehydrogenase C-terminal domain-like"/>
    <property type="match status" value="2"/>
</dbReference>
<evidence type="ECO:0000256" key="1">
    <source>
        <dbReference type="ARBA" id="ARBA00005005"/>
    </source>
</evidence>
<dbReference type="FunFam" id="3.40.50.720:FF:000009">
    <property type="entry name" value="Fatty oxidation complex, alpha subunit"/>
    <property type="match status" value="1"/>
</dbReference>
<dbReference type="GO" id="GO:0004300">
    <property type="term" value="F:enoyl-CoA hydratase activity"/>
    <property type="evidence" value="ECO:0007669"/>
    <property type="project" value="TreeGrafter"/>
</dbReference>
<proteinExistence type="inferred from homology"/>
<dbReference type="Pfam" id="PF00725">
    <property type="entry name" value="3HCDH"/>
    <property type="match status" value="1"/>
</dbReference>
<evidence type="ECO:0000313" key="13">
    <source>
        <dbReference type="EMBL" id="AQQ68164.1"/>
    </source>
</evidence>
<dbReference type="InterPro" id="IPR006176">
    <property type="entry name" value="3-OHacyl-CoA_DH_NAD-bd"/>
</dbReference>
<feature type="domain" description="3-hydroxyacyl-CoA dehydrogenase C-terminal" evidence="11">
    <location>
        <begin position="502"/>
        <end position="601"/>
    </location>
</feature>
<accession>A0A1Q2M616</accession>
<comment type="catalytic activity">
    <reaction evidence="10">
        <text>a (3S)-3-hydroxyacyl-CoA + NAD(+) = a 3-oxoacyl-CoA + NADH + H(+)</text>
        <dbReference type="Rhea" id="RHEA:22432"/>
        <dbReference type="ChEBI" id="CHEBI:15378"/>
        <dbReference type="ChEBI" id="CHEBI:57318"/>
        <dbReference type="ChEBI" id="CHEBI:57540"/>
        <dbReference type="ChEBI" id="CHEBI:57945"/>
        <dbReference type="ChEBI" id="CHEBI:90726"/>
        <dbReference type="EC" id="1.1.1.35"/>
    </reaction>
</comment>
<keyword evidence="7" id="KW-0443">Lipid metabolism</keyword>
<dbReference type="InterPro" id="IPR029045">
    <property type="entry name" value="ClpP/crotonase-like_dom_sf"/>
</dbReference>
<dbReference type="InterPro" id="IPR006108">
    <property type="entry name" value="3HC_DH_C"/>
</dbReference>
<comment type="similarity">
    <text evidence="2">In the central section; belongs to the 3-hydroxyacyl-CoA dehydrogenase family.</text>
</comment>
<dbReference type="PANTHER" id="PTHR43612:SF3">
    <property type="entry name" value="TRIFUNCTIONAL ENZYME SUBUNIT ALPHA, MITOCHONDRIAL"/>
    <property type="match status" value="1"/>
</dbReference>
<sequence>MSENIHGFVYQKDADGIVTITMDMDGPVNAMNEQYRQAMAVIPQKLEAEEGLTGVVFASAKSTFFAGGDLKELCTVPKGGEEHQFRVIEENIKAPLRRLEKLEVPVVAAINGAALGGGFELCLACNRRIAFNGPKAVVGFPEVTLGLLPGAGGIVRSIHMLGLQKALPFLMEGKRLKPSQAQEVGYVDQLVDSIEDLIPAAKQWIKENPVAWAQPWDVKGHKIPGGDKWSPAITNLLAVAPAATYQKTRGLLPAPERILAVSGDTVSVDFDTALRIESRGLAYLVTTPQAKNIITSSFFQLNSINSGISRPADIERTHVTKLGILGAGMMGQGIAYAAAKAGIQVVLVDTSMEAAEKGKAYSAKVLDRQIQRGRMSEQDKEVILARISATTEYAALQGCDLIVEAVFEDITLKNQVTRDVEQFLAKDGVLATNTSTLPITLLSDASESPENFIGIHFFSPVDKMPLIEIICGEKTSDGTLARAFDFARQIGKTPIVVNDSLGFFTSRVFGTFMDEGARLLVEGLNPVLIDALAKQVGMPVGPLAVQDEVSQELTRKVAETHEKMGVLNSLGDNSCNAAVSEWMISEFGRGGRHHGGGYYEYAADGSKKIWPRLYELYFNPEIEMSREDIKDRILFRQIVESLKCLQEGVLRTVADGNVGSLMGIGAPAWTGGFLQVANTYEYAGEVGPKALLIRCEELAARYGERFSAPEILREKVRSGASFE</sequence>
<dbReference type="GO" id="GO:0016509">
    <property type="term" value="F:long-chain (3S)-3-hydroxyacyl-CoA dehydrogenase (NAD+) activity"/>
    <property type="evidence" value="ECO:0007669"/>
    <property type="project" value="TreeGrafter"/>
</dbReference>
<evidence type="ECO:0000256" key="3">
    <source>
        <dbReference type="ARBA" id="ARBA00022832"/>
    </source>
</evidence>
<evidence type="ECO:0000256" key="7">
    <source>
        <dbReference type="ARBA" id="ARBA00023098"/>
    </source>
</evidence>
<dbReference type="Gene3D" id="3.40.50.720">
    <property type="entry name" value="NAD(P)-binding Rossmann-like Domain"/>
    <property type="match status" value="1"/>
</dbReference>
<dbReference type="UniPathway" id="UPA00659"/>
<keyword evidence="4" id="KW-0442">Lipid degradation</keyword>
<keyword evidence="14" id="KW-1185">Reference proteome</keyword>
<gene>
    <name evidence="13" type="ORF">Mag101_11345</name>
</gene>
<dbReference type="PANTHER" id="PTHR43612">
    <property type="entry name" value="TRIFUNCTIONAL ENZYME SUBUNIT ALPHA"/>
    <property type="match status" value="1"/>
</dbReference>
<comment type="pathway">
    <text evidence="1">Lipid metabolism; fatty acid beta-oxidation.</text>
</comment>
<evidence type="ECO:0000256" key="10">
    <source>
        <dbReference type="ARBA" id="ARBA00049556"/>
    </source>
</evidence>
<dbReference type="STRING" id="260552.Mag101_11345"/>
<dbReference type="GO" id="GO:0070403">
    <property type="term" value="F:NAD+ binding"/>
    <property type="evidence" value="ECO:0007669"/>
    <property type="project" value="InterPro"/>
</dbReference>
<organism evidence="13 14">
    <name type="scientific">Microbulbifer agarilyticus</name>
    <dbReference type="NCBI Taxonomy" id="260552"/>
    <lineage>
        <taxon>Bacteria</taxon>
        <taxon>Pseudomonadati</taxon>
        <taxon>Pseudomonadota</taxon>
        <taxon>Gammaproteobacteria</taxon>
        <taxon>Cellvibrionales</taxon>
        <taxon>Microbulbiferaceae</taxon>
        <taxon>Microbulbifer</taxon>
    </lineage>
</organism>
<evidence type="ECO:0000256" key="4">
    <source>
        <dbReference type="ARBA" id="ARBA00022963"/>
    </source>
</evidence>
<dbReference type="CDD" id="cd06558">
    <property type="entry name" value="crotonase-like"/>
    <property type="match status" value="1"/>
</dbReference>
<dbReference type="InterPro" id="IPR036291">
    <property type="entry name" value="NAD(P)-bd_dom_sf"/>
</dbReference>